<protein>
    <recommendedName>
        <fullName evidence="4">Beta/Gamma crystallin</fullName>
    </recommendedName>
</protein>
<dbReference type="EMBL" id="WTYX01000002">
    <property type="protein sequence ID" value="MXO91658.1"/>
    <property type="molecule type" value="Genomic_DNA"/>
</dbReference>
<dbReference type="AlphaFoldDB" id="A0A844ZV89"/>
<proteinExistence type="predicted"/>
<gene>
    <name evidence="2" type="ORF">GRI41_12545</name>
</gene>
<organism evidence="2 3">
    <name type="scientific">Pontixanthobacter aquaemixtae</name>
    <dbReference type="NCBI Taxonomy" id="1958940"/>
    <lineage>
        <taxon>Bacteria</taxon>
        <taxon>Pseudomonadati</taxon>
        <taxon>Pseudomonadota</taxon>
        <taxon>Alphaproteobacteria</taxon>
        <taxon>Sphingomonadales</taxon>
        <taxon>Erythrobacteraceae</taxon>
        <taxon>Pontixanthobacter</taxon>
    </lineage>
</organism>
<evidence type="ECO:0000313" key="2">
    <source>
        <dbReference type="EMBL" id="MXO91658.1"/>
    </source>
</evidence>
<feature type="signal peptide" evidence="1">
    <location>
        <begin position="1"/>
        <end position="24"/>
    </location>
</feature>
<comment type="caution">
    <text evidence="2">The sequence shown here is derived from an EMBL/GenBank/DDBJ whole genome shotgun (WGS) entry which is preliminary data.</text>
</comment>
<sequence>MTNLKLIAASFAAAALVAIPSVGAETQSSEEMTEGEAKLAKMLEGRVAGEPQSCIYAAPNLDIKVIDGTALVYKSGRTLYVNVPHNARSLDDRDTMVRRTTFGNRWCNTDIITTVDRHVGHYTGNINLGKFVPYRKAS</sequence>
<dbReference type="OrthoDB" id="5956991at2"/>
<name>A0A844ZV89_9SPHN</name>
<reference evidence="2 3" key="1">
    <citation type="submission" date="2019-12" db="EMBL/GenBank/DDBJ databases">
        <title>Genomic-based taxomic classification of the family Erythrobacteraceae.</title>
        <authorList>
            <person name="Xu L."/>
        </authorList>
    </citation>
    <scope>NUCLEOTIDE SEQUENCE [LARGE SCALE GENOMIC DNA]</scope>
    <source>
        <strain evidence="2 3">KCTC 52763</strain>
    </source>
</reference>
<keyword evidence="1" id="KW-0732">Signal</keyword>
<dbReference type="RefSeq" id="WP_160605335.1">
    <property type="nucleotide sequence ID" value="NZ_WTYX01000002.1"/>
</dbReference>
<keyword evidence="3" id="KW-1185">Reference proteome</keyword>
<accession>A0A844ZV89</accession>
<feature type="chain" id="PRO_5032591213" description="Beta/Gamma crystallin" evidence="1">
    <location>
        <begin position="25"/>
        <end position="138"/>
    </location>
</feature>
<dbReference type="Proteomes" id="UP000442714">
    <property type="component" value="Unassembled WGS sequence"/>
</dbReference>
<evidence type="ECO:0000256" key="1">
    <source>
        <dbReference type="SAM" id="SignalP"/>
    </source>
</evidence>
<evidence type="ECO:0008006" key="4">
    <source>
        <dbReference type="Google" id="ProtNLM"/>
    </source>
</evidence>
<evidence type="ECO:0000313" key="3">
    <source>
        <dbReference type="Proteomes" id="UP000442714"/>
    </source>
</evidence>